<accession>A0A167Z161</accession>
<gene>
    <name evidence="2" type="ORF">SPI_01525</name>
</gene>
<sequence length="176" mass="17848">MRVSTLLRVVVLALPGCAVASGATIVQALNNVNTKTQSLEQTVQSWSGDLLGSLSIVAESASVLQAICAGRDAAQASAELTVDEALSIATAVETLATTVNATMTAIIDAHAKFADILEAPVVLLDLKAQKSASDAMSSAIVAKVPASLQAIAQSLVAPIDESFALAIDAFSVSKGI</sequence>
<feature type="chain" id="PRO_5007894887" evidence="1">
    <location>
        <begin position="21"/>
        <end position="176"/>
    </location>
</feature>
<protein>
    <submittedName>
        <fullName evidence="2">Cell wall galactomannoprotein</fullName>
    </submittedName>
</protein>
<dbReference type="PANTHER" id="PTHR38123:SF6">
    <property type="entry name" value="CELL WALL SERINE-THREONINE-RICH GALACTOMANNOPROTEIN MP1 (AFU_ORTHOLOGUE AFUA_4G03240)"/>
    <property type="match status" value="1"/>
</dbReference>
<name>A0A167Z161_9HYPO</name>
<dbReference type="OrthoDB" id="2422134at2759"/>
<organism evidence="2 3">
    <name type="scientific">Niveomyces insectorum RCEF 264</name>
    <dbReference type="NCBI Taxonomy" id="1081102"/>
    <lineage>
        <taxon>Eukaryota</taxon>
        <taxon>Fungi</taxon>
        <taxon>Dikarya</taxon>
        <taxon>Ascomycota</taxon>
        <taxon>Pezizomycotina</taxon>
        <taxon>Sordariomycetes</taxon>
        <taxon>Hypocreomycetidae</taxon>
        <taxon>Hypocreales</taxon>
        <taxon>Cordycipitaceae</taxon>
        <taxon>Niveomyces</taxon>
    </lineage>
</organism>
<dbReference type="GO" id="GO:0005576">
    <property type="term" value="C:extracellular region"/>
    <property type="evidence" value="ECO:0007669"/>
    <property type="project" value="TreeGrafter"/>
</dbReference>
<reference evidence="2 3" key="1">
    <citation type="journal article" date="2016" name="Genome Biol. Evol.">
        <title>Divergent and convergent evolution of fungal pathogenicity.</title>
        <authorList>
            <person name="Shang Y."/>
            <person name="Xiao G."/>
            <person name="Zheng P."/>
            <person name="Cen K."/>
            <person name="Zhan S."/>
            <person name="Wang C."/>
        </authorList>
    </citation>
    <scope>NUCLEOTIDE SEQUENCE [LARGE SCALE GENOMIC DNA]</scope>
    <source>
        <strain evidence="2 3">RCEF 264</strain>
    </source>
</reference>
<evidence type="ECO:0000313" key="2">
    <source>
        <dbReference type="EMBL" id="OAA66949.1"/>
    </source>
</evidence>
<evidence type="ECO:0000313" key="3">
    <source>
        <dbReference type="Proteomes" id="UP000076874"/>
    </source>
</evidence>
<dbReference type="Proteomes" id="UP000076874">
    <property type="component" value="Unassembled WGS sequence"/>
</dbReference>
<comment type="caution">
    <text evidence="2">The sequence shown here is derived from an EMBL/GenBank/DDBJ whole genome shotgun (WGS) entry which is preliminary data.</text>
</comment>
<dbReference type="AlphaFoldDB" id="A0A167Z161"/>
<dbReference type="EMBL" id="AZHD01000002">
    <property type="protein sequence ID" value="OAA66949.1"/>
    <property type="molecule type" value="Genomic_DNA"/>
</dbReference>
<proteinExistence type="predicted"/>
<keyword evidence="1" id="KW-0732">Signal</keyword>
<feature type="signal peptide" evidence="1">
    <location>
        <begin position="1"/>
        <end position="20"/>
    </location>
</feature>
<keyword evidence="3" id="KW-1185">Reference proteome</keyword>
<dbReference type="InterPro" id="IPR021054">
    <property type="entry name" value="Cell_wall_mannoprotein_1"/>
</dbReference>
<dbReference type="Pfam" id="PF12296">
    <property type="entry name" value="HsbA"/>
    <property type="match status" value="1"/>
</dbReference>
<dbReference type="PANTHER" id="PTHR38123">
    <property type="entry name" value="CELL WALL SERINE-THREONINE-RICH GALACTOMANNOPROTEIN MP1 (AFU_ORTHOLOGUE AFUA_4G03240)"/>
    <property type="match status" value="1"/>
</dbReference>
<evidence type="ECO:0000256" key="1">
    <source>
        <dbReference type="SAM" id="SignalP"/>
    </source>
</evidence>
<dbReference type="Gene3D" id="1.20.1280.140">
    <property type="match status" value="1"/>
</dbReference>